<evidence type="ECO:0000313" key="2">
    <source>
        <dbReference type="Proteomes" id="UP000828390"/>
    </source>
</evidence>
<organism evidence="1 2">
    <name type="scientific">Dreissena polymorpha</name>
    <name type="common">Zebra mussel</name>
    <name type="synonym">Mytilus polymorpha</name>
    <dbReference type="NCBI Taxonomy" id="45954"/>
    <lineage>
        <taxon>Eukaryota</taxon>
        <taxon>Metazoa</taxon>
        <taxon>Spiralia</taxon>
        <taxon>Lophotrochozoa</taxon>
        <taxon>Mollusca</taxon>
        <taxon>Bivalvia</taxon>
        <taxon>Autobranchia</taxon>
        <taxon>Heteroconchia</taxon>
        <taxon>Euheterodonta</taxon>
        <taxon>Imparidentia</taxon>
        <taxon>Neoheterodontei</taxon>
        <taxon>Myida</taxon>
        <taxon>Dreissenoidea</taxon>
        <taxon>Dreissenidae</taxon>
        <taxon>Dreissena</taxon>
    </lineage>
</organism>
<dbReference type="Proteomes" id="UP000828390">
    <property type="component" value="Unassembled WGS sequence"/>
</dbReference>
<sequence>MPALFALRHLDTRTNTYKEPSAYFLSRSSCSFRVATFHFFFPSRPSTLASFSFKSLTSSCNLWLSLRRSAWHFSN</sequence>
<evidence type="ECO:0000313" key="1">
    <source>
        <dbReference type="EMBL" id="KAH3829305.1"/>
    </source>
</evidence>
<protein>
    <submittedName>
        <fullName evidence="1">Uncharacterized protein</fullName>
    </submittedName>
</protein>
<dbReference type="AlphaFoldDB" id="A0A9D4H863"/>
<dbReference type="EMBL" id="JAIWYP010000005">
    <property type="protein sequence ID" value="KAH3829305.1"/>
    <property type="molecule type" value="Genomic_DNA"/>
</dbReference>
<comment type="caution">
    <text evidence="1">The sequence shown here is derived from an EMBL/GenBank/DDBJ whole genome shotgun (WGS) entry which is preliminary data.</text>
</comment>
<reference evidence="1" key="2">
    <citation type="submission" date="2020-11" db="EMBL/GenBank/DDBJ databases">
        <authorList>
            <person name="McCartney M.A."/>
            <person name="Auch B."/>
            <person name="Kono T."/>
            <person name="Mallez S."/>
            <person name="Becker A."/>
            <person name="Gohl D.M."/>
            <person name="Silverstein K.A.T."/>
            <person name="Koren S."/>
            <person name="Bechman K.B."/>
            <person name="Herman A."/>
            <person name="Abrahante J.E."/>
            <person name="Garbe J."/>
        </authorList>
    </citation>
    <scope>NUCLEOTIDE SEQUENCE</scope>
    <source>
        <strain evidence="1">Duluth1</strain>
        <tissue evidence="1">Whole animal</tissue>
    </source>
</reference>
<proteinExistence type="predicted"/>
<gene>
    <name evidence="1" type="ORF">DPMN_131301</name>
</gene>
<accession>A0A9D4H863</accession>
<reference evidence="1" key="1">
    <citation type="journal article" date="2019" name="bioRxiv">
        <title>The Genome of the Zebra Mussel, Dreissena polymorpha: A Resource for Invasive Species Research.</title>
        <authorList>
            <person name="McCartney M.A."/>
            <person name="Auch B."/>
            <person name="Kono T."/>
            <person name="Mallez S."/>
            <person name="Zhang Y."/>
            <person name="Obille A."/>
            <person name="Becker A."/>
            <person name="Abrahante J.E."/>
            <person name="Garbe J."/>
            <person name="Badalamenti J.P."/>
            <person name="Herman A."/>
            <person name="Mangelson H."/>
            <person name="Liachko I."/>
            <person name="Sullivan S."/>
            <person name="Sone E.D."/>
            <person name="Koren S."/>
            <person name="Silverstein K.A.T."/>
            <person name="Beckman K.B."/>
            <person name="Gohl D.M."/>
        </authorList>
    </citation>
    <scope>NUCLEOTIDE SEQUENCE</scope>
    <source>
        <strain evidence="1">Duluth1</strain>
        <tissue evidence="1">Whole animal</tissue>
    </source>
</reference>
<keyword evidence="2" id="KW-1185">Reference proteome</keyword>
<name>A0A9D4H863_DREPO</name>